<evidence type="ECO:0000313" key="1">
    <source>
        <dbReference type="EMBL" id="RFC63723.1"/>
    </source>
</evidence>
<comment type="caution">
    <text evidence="1">The sequence shown here is derived from an EMBL/GenBank/DDBJ whole genome shotgun (WGS) entry which is preliminary data.</text>
</comment>
<name>A0A371X3D6_9HYPH</name>
<dbReference type="AlphaFoldDB" id="A0A371X3D6"/>
<protein>
    <recommendedName>
        <fullName evidence="3">Rhamnan synthesis protein F</fullName>
    </recommendedName>
</protein>
<organism evidence="1 2">
    <name type="scientific">Fulvimarina endophytica</name>
    <dbReference type="NCBI Taxonomy" id="2293836"/>
    <lineage>
        <taxon>Bacteria</taxon>
        <taxon>Pseudomonadati</taxon>
        <taxon>Pseudomonadota</taxon>
        <taxon>Alphaproteobacteria</taxon>
        <taxon>Hyphomicrobiales</taxon>
        <taxon>Aurantimonadaceae</taxon>
        <taxon>Fulvimarina</taxon>
    </lineage>
</organism>
<sequence>MEMRMFQGYLDGLINGKIEGWALSVDDEHPIFVTLLIDNVPVESRKASAFRQDVKDSNTSEGNCGFSFSIPERWRDGMWHDFSVRVMNANYILPSNGLNRFRLGVGKSEVERYRLQMEALRTGSVTLSGEKELQADAPIALFAIFNKTGNLSWSQRRMLQELNDRGLSVILCQSTLEKFESFAQQAAPYCAKMIFRTNFGRDFASWALQIDLFRDEVLSAPYVLFLNDSMIGPFGSMESLFEKFSAGGYDVFGLTDSWDRGYHIQSSLFFMSKTALSSPAFWRFLYSYTFSDDRDEIIRAGEIGFSRFLLNGELKCGVHAPFEEISALWLSRLEERVNEAIALPEGAMEHGSLDERQFLHRRRGHVDYAVDWYINKASNLREGYVVNPQHTFWRELLLDYQLPLIKKELLLHNPERAPILWSMAQVIEDAFGAEAIEGISHDARLLDATIPPLLRVRDRKARSKK</sequence>
<evidence type="ECO:0000313" key="2">
    <source>
        <dbReference type="Proteomes" id="UP000264310"/>
    </source>
</evidence>
<dbReference type="Proteomes" id="UP000264310">
    <property type="component" value="Unassembled WGS sequence"/>
</dbReference>
<evidence type="ECO:0008006" key="3">
    <source>
        <dbReference type="Google" id="ProtNLM"/>
    </source>
</evidence>
<dbReference type="InterPro" id="IPR007739">
    <property type="entry name" value="RgpF"/>
</dbReference>
<keyword evidence="2" id="KW-1185">Reference proteome</keyword>
<dbReference type="EMBL" id="QURL01000004">
    <property type="protein sequence ID" value="RFC63723.1"/>
    <property type="molecule type" value="Genomic_DNA"/>
</dbReference>
<accession>A0A371X3D6</accession>
<gene>
    <name evidence="1" type="ORF">DYI37_12050</name>
</gene>
<reference evidence="1 2" key="1">
    <citation type="submission" date="2018-08" db="EMBL/GenBank/DDBJ databases">
        <title>Fulvimarina sp. 85, whole genome shotgun sequence.</title>
        <authorList>
            <person name="Tuo L."/>
        </authorList>
    </citation>
    <scope>NUCLEOTIDE SEQUENCE [LARGE SCALE GENOMIC DNA]</scope>
    <source>
        <strain evidence="1 2">85</strain>
    </source>
</reference>
<proteinExistence type="predicted"/>
<dbReference type="Pfam" id="PF05045">
    <property type="entry name" value="RgpF"/>
    <property type="match status" value="1"/>
</dbReference>